<dbReference type="GeneID" id="92354976"/>
<name>A0AAT9GTQ8_9CREN</name>
<reference evidence="1" key="1">
    <citation type="submission" date="2024-03" db="EMBL/GenBank/DDBJ databases">
        <title>Complete genome sequence of Sulfurisphaera javensis strain KD-1.</title>
        <authorList>
            <person name="Sakai H."/>
            <person name="Nur N."/>
            <person name="Suwanto A."/>
            <person name="Kurosawa N."/>
        </authorList>
    </citation>
    <scope>NUCLEOTIDE SEQUENCE</scope>
    <source>
        <strain evidence="1">KD-1</strain>
    </source>
</reference>
<dbReference type="KEGG" id="sjv:SJAV_20290"/>
<dbReference type="EMBL" id="AP031322">
    <property type="protein sequence ID" value="BFH74085.1"/>
    <property type="molecule type" value="Genomic_DNA"/>
</dbReference>
<gene>
    <name evidence="1" type="ORF">SJAV_20290</name>
</gene>
<dbReference type="AlphaFoldDB" id="A0AAT9GTQ8"/>
<dbReference type="RefSeq" id="WP_369609626.1">
    <property type="nucleotide sequence ID" value="NZ_AP031322.1"/>
</dbReference>
<proteinExistence type="predicted"/>
<accession>A0AAT9GTQ8</accession>
<sequence>MYLYYHNFYLVTNEGNYSSITFGSWPNEIPGKELAGELSNRETISGFVTFEGSKRS</sequence>
<organism evidence="1">
    <name type="scientific">Sulfurisphaera javensis</name>
    <dbReference type="NCBI Taxonomy" id="2049879"/>
    <lineage>
        <taxon>Archaea</taxon>
        <taxon>Thermoproteota</taxon>
        <taxon>Thermoprotei</taxon>
        <taxon>Sulfolobales</taxon>
        <taxon>Sulfolobaceae</taxon>
        <taxon>Sulfurisphaera</taxon>
    </lineage>
</organism>
<evidence type="ECO:0000313" key="1">
    <source>
        <dbReference type="EMBL" id="BFH74085.1"/>
    </source>
</evidence>
<protein>
    <submittedName>
        <fullName evidence="1">Uncharacterized protein</fullName>
    </submittedName>
</protein>